<evidence type="ECO:0000313" key="2">
    <source>
        <dbReference type="EMBL" id="TDZ39016.1"/>
    </source>
</evidence>
<dbReference type="EMBL" id="QAPG01000012">
    <property type="protein sequence ID" value="TDZ39016.1"/>
    <property type="molecule type" value="Genomic_DNA"/>
</dbReference>
<proteinExistence type="predicted"/>
<comment type="caution">
    <text evidence="2">The sequence shown here is derived from an EMBL/GenBank/DDBJ whole genome shotgun (WGS) entry which is preliminary data.</text>
</comment>
<dbReference type="AlphaFoldDB" id="A0A4R8QP37"/>
<organism evidence="2 3">
    <name type="scientific">Colletotrichum spinosum</name>
    <dbReference type="NCBI Taxonomy" id="1347390"/>
    <lineage>
        <taxon>Eukaryota</taxon>
        <taxon>Fungi</taxon>
        <taxon>Dikarya</taxon>
        <taxon>Ascomycota</taxon>
        <taxon>Pezizomycotina</taxon>
        <taxon>Sordariomycetes</taxon>
        <taxon>Hypocreomycetidae</taxon>
        <taxon>Glomerellales</taxon>
        <taxon>Glomerellaceae</taxon>
        <taxon>Colletotrichum</taxon>
        <taxon>Colletotrichum orbiculare species complex</taxon>
    </lineage>
</organism>
<evidence type="ECO:0000313" key="3">
    <source>
        <dbReference type="Proteomes" id="UP000295083"/>
    </source>
</evidence>
<dbReference type="Proteomes" id="UP000295083">
    <property type="component" value="Unassembled WGS sequence"/>
</dbReference>
<gene>
    <name evidence="2" type="ORF">C8035_v005666</name>
</gene>
<name>A0A4R8QP37_9PEZI</name>
<reference evidence="2 3" key="1">
    <citation type="submission" date="2018-11" db="EMBL/GenBank/DDBJ databases">
        <title>Genome sequence and assembly of Colletotrichum spinosum.</title>
        <authorList>
            <person name="Gan P."/>
            <person name="Shirasu K."/>
        </authorList>
    </citation>
    <scope>NUCLEOTIDE SEQUENCE [LARGE SCALE GENOMIC DNA]</scope>
    <source>
        <strain evidence="2 3">CBS 515.97</strain>
    </source>
</reference>
<keyword evidence="3" id="KW-1185">Reference proteome</keyword>
<evidence type="ECO:0000256" key="1">
    <source>
        <dbReference type="SAM" id="MobiDB-lite"/>
    </source>
</evidence>
<feature type="region of interest" description="Disordered" evidence="1">
    <location>
        <begin position="17"/>
        <end position="48"/>
    </location>
</feature>
<accession>A0A4R8QP37</accession>
<protein>
    <submittedName>
        <fullName evidence="2">Uncharacterized protein</fullName>
    </submittedName>
</protein>
<sequence length="123" mass="13625">MSVHSTLLGAGLQLVDGSDTESQDDQIQTSARRLQGRGIAAQRTTARSSFRPAIKSMAPKDRQPTITYSISMASFDVVDRFVLLQGFSRTPHDTFPYDDAPRQGFPTREAAVHHYFAKKLAKV</sequence>